<dbReference type="AlphaFoldDB" id="A0A1E5MBG0"/>
<name>A0A1E5MBG0_ECOLX</name>
<gene>
    <name evidence="1" type="ORF">DL968_26835</name>
    <name evidence="3" type="ORF">F9B07_20175</name>
    <name evidence="2" type="ORF">HL563_22835</name>
</gene>
<dbReference type="Proteomes" id="UP000486847">
    <property type="component" value="Unassembled WGS sequence"/>
</dbReference>
<evidence type="ECO:0000313" key="3">
    <source>
        <dbReference type="EMBL" id="MTE91092.1"/>
    </source>
</evidence>
<comment type="caution">
    <text evidence="3">The sequence shown here is derived from an EMBL/GenBank/DDBJ whole genome shotgun (WGS) entry which is preliminary data.</text>
</comment>
<reference evidence="3 4" key="4">
    <citation type="submission" date="2019-10" db="EMBL/GenBank/DDBJ databases">
        <title>Comparative genomic analysis of antimicrobial resistant Escherichia coli of diverse origin.</title>
        <authorList>
            <person name="Ghatak S."/>
            <person name="Milton A.P."/>
            <person name="Rhetso K."/>
            <person name="Purkait D."/>
            <person name="Das S."/>
            <person name="Puro K.-U."/>
            <person name="Shakuntala I."/>
            <person name="Sen A."/>
            <person name="Sanjukta R."/>
            <person name="Priya G.B."/>
            <person name="Mawlong M."/>
            <person name="Lyngdoh V."/>
            <person name="Rynghang J."/>
            <person name="Mawphlang B.L."/>
        </authorList>
    </citation>
    <scope>NUCLEOTIDE SEQUENCE [LARGE SCALE GENOMIC DNA]</scope>
    <source>
        <strain evidence="3 4">SE161</strain>
    </source>
</reference>
<evidence type="ECO:0000313" key="1">
    <source>
        <dbReference type="EMBL" id="EGE1991075.1"/>
    </source>
</evidence>
<reference evidence="2" key="3">
    <citation type="submission" date="2019-09" db="EMBL/GenBank/DDBJ databases">
        <authorList>
            <consortium name="NCBI Pathogen Detection Project"/>
        </authorList>
    </citation>
    <scope>NUCLEOTIDE SEQUENCE</scope>
    <source>
        <strain evidence="2">EC00618</strain>
    </source>
</reference>
<protein>
    <submittedName>
        <fullName evidence="3">Uncharacterized protein</fullName>
    </submittedName>
</protein>
<dbReference type="Proteomes" id="UP000854059">
    <property type="component" value="Unassembled WGS sequence"/>
</dbReference>
<sequence length="79" mass="9039">MRNLHIFPVTSVLPHMVIATCVVSLDSKGIYSQVKCLIKYTNLVIINIYSGRMTREVDCQQTRPVVHRLLNKTPDISRL</sequence>
<organism evidence="3 4">
    <name type="scientific">Escherichia coli</name>
    <dbReference type="NCBI Taxonomy" id="562"/>
    <lineage>
        <taxon>Bacteria</taxon>
        <taxon>Pseudomonadati</taxon>
        <taxon>Pseudomonadota</taxon>
        <taxon>Gammaproteobacteria</taxon>
        <taxon>Enterobacterales</taxon>
        <taxon>Enterobacteriaceae</taxon>
        <taxon>Escherichia</taxon>
    </lineage>
</organism>
<evidence type="ECO:0000313" key="2">
    <source>
        <dbReference type="EMBL" id="HAJ0836505.1"/>
    </source>
</evidence>
<dbReference type="EMBL" id="WCEW01000028">
    <property type="protein sequence ID" value="MTE91092.1"/>
    <property type="molecule type" value="Genomic_DNA"/>
</dbReference>
<evidence type="ECO:0000313" key="4">
    <source>
        <dbReference type="Proteomes" id="UP000486847"/>
    </source>
</evidence>
<reference evidence="1" key="2">
    <citation type="submission" date="2018-05" db="EMBL/GenBank/DDBJ databases">
        <authorList>
            <person name="Ashton P.M."/>
            <person name="Dallman T."/>
            <person name="Nair S."/>
            <person name="De Pinna E."/>
            <person name="Peters T."/>
            <person name="Grant K."/>
        </authorList>
    </citation>
    <scope>NUCLEOTIDE SEQUENCE</scope>
    <source>
        <strain evidence="1">412057</strain>
    </source>
</reference>
<reference evidence="2" key="1">
    <citation type="journal article" date="2018" name="Genome Biol.">
        <title>SKESA: strategic k-mer extension for scrupulous assemblies.</title>
        <authorList>
            <person name="Souvorov A."/>
            <person name="Agarwala R."/>
            <person name="Lipman D.J."/>
        </authorList>
    </citation>
    <scope>NUCLEOTIDE SEQUENCE [LARGE SCALE GENOMIC DNA]</scope>
    <source>
        <strain evidence="2">EC00618</strain>
    </source>
</reference>
<dbReference type="EMBL" id="AAVTXU010000258">
    <property type="protein sequence ID" value="EGE1991075.1"/>
    <property type="molecule type" value="Genomic_DNA"/>
</dbReference>
<dbReference type="EMBL" id="DABGYN010000061">
    <property type="protein sequence ID" value="HAJ0836505.1"/>
    <property type="molecule type" value="Genomic_DNA"/>
</dbReference>
<proteinExistence type="predicted"/>
<accession>A0A1E5MBG0</accession>